<accession>A0A8T0FL38</accession>
<evidence type="ECO:0000313" key="1">
    <source>
        <dbReference type="EMBL" id="KAF8791192.1"/>
    </source>
</evidence>
<gene>
    <name evidence="1" type="ORF">HNY73_006106</name>
</gene>
<dbReference type="AlphaFoldDB" id="A0A8T0FL38"/>
<evidence type="ECO:0000313" key="2">
    <source>
        <dbReference type="Proteomes" id="UP000807504"/>
    </source>
</evidence>
<name>A0A8T0FL38_ARGBR</name>
<sequence>MCEVETEDVLAVTAEPNRPSATPLKNADHVSWVANGYSMEIPIDAKVYLISGPAHTAPPVLQEKAREKSRGCKGFHFIYMWKRGLTYLKNGLFSAVFRIVSKNECCVQSL</sequence>
<comment type="caution">
    <text evidence="1">The sequence shown here is derived from an EMBL/GenBank/DDBJ whole genome shotgun (WGS) entry which is preliminary data.</text>
</comment>
<dbReference type="EMBL" id="JABXBU010000011">
    <property type="protein sequence ID" value="KAF8791192.1"/>
    <property type="molecule type" value="Genomic_DNA"/>
</dbReference>
<dbReference type="Proteomes" id="UP000807504">
    <property type="component" value="Unassembled WGS sequence"/>
</dbReference>
<proteinExistence type="predicted"/>
<protein>
    <submittedName>
        <fullName evidence="1">Uncharacterized protein</fullName>
    </submittedName>
</protein>
<keyword evidence="2" id="KW-1185">Reference proteome</keyword>
<reference evidence="1" key="2">
    <citation type="submission" date="2020-06" db="EMBL/GenBank/DDBJ databases">
        <authorList>
            <person name="Sheffer M."/>
        </authorList>
    </citation>
    <scope>NUCLEOTIDE SEQUENCE</scope>
</reference>
<reference evidence="1" key="1">
    <citation type="journal article" date="2020" name="bioRxiv">
        <title>Chromosome-level reference genome of the European wasp spider Argiope bruennichi: a resource for studies on range expansion and evolutionary adaptation.</title>
        <authorList>
            <person name="Sheffer M.M."/>
            <person name="Hoppe A."/>
            <person name="Krehenwinkel H."/>
            <person name="Uhl G."/>
            <person name="Kuss A.W."/>
            <person name="Jensen L."/>
            <person name="Jensen C."/>
            <person name="Gillespie R.G."/>
            <person name="Hoff K.J."/>
            <person name="Prost S."/>
        </authorList>
    </citation>
    <scope>NUCLEOTIDE SEQUENCE</scope>
</reference>
<organism evidence="1 2">
    <name type="scientific">Argiope bruennichi</name>
    <name type="common">Wasp spider</name>
    <name type="synonym">Aranea bruennichi</name>
    <dbReference type="NCBI Taxonomy" id="94029"/>
    <lineage>
        <taxon>Eukaryota</taxon>
        <taxon>Metazoa</taxon>
        <taxon>Ecdysozoa</taxon>
        <taxon>Arthropoda</taxon>
        <taxon>Chelicerata</taxon>
        <taxon>Arachnida</taxon>
        <taxon>Araneae</taxon>
        <taxon>Araneomorphae</taxon>
        <taxon>Entelegynae</taxon>
        <taxon>Araneoidea</taxon>
        <taxon>Araneidae</taxon>
        <taxon>Argiope</taxon>
    </lineage>
</organism>